<organism evidence="14 15">
    <name type="scientific">Arsukibacterium tuosuense</name>
    <dbReference type="NCBI Taxonomy" id="1323745"/>
    <lineage>
        <taxon>Bacteria</taxon>
        <taxon>Pseudomonadati</taxon>
        <taxon>Pseudomonadota</taxon>
        <taxon>Gammaproteobacteria</taxon>
        <taxon>Chromatiales</taxon>
        <taxon>Chromatiaceae</taxon>
        <taxon>Arsukibacterium</taxon>
    </lineage>
</organism>
<dbReference type="NCBIfam" id="TIGR01782">
    <property type="entry name" value="TonB-Xanth-Caul"/>
    <property type="match status" value="1"/>
</dbReference>
<evidence type="ECO:0000256" key="4">
    <source>
        <dbReference type="ARBA" id="ARBA00022692"/>
    </source>
</evidence>
<protein>
    <submittedName>
        <fullName evidence="14">Iron complex outermembrane recepter protein</fullName>
    </submittedName>
</protein>
<dbReference type="InterPro" id="IPR039426">
    <property type="entry name" value="TonB-dep_rcpt-like"/>
</dbReference>
<feature type="region of interest" description="Disordered" evidence="10">
    <location>
        <begin position="400"/>
        <end position="419"/>
    </location>
</feature>
<dbReference type="SUPFAM" id="SSF56935">
    <property type="entry name" value="Porins"/>
    <property type="match status" value="1"/>
</dbReference>
<dbReference type="Proteomes" id="UP000219353">
    <property type="component" value="Unassembled WGS sequence"/>
</dbReference>
<keyword evidence="15" id="KW-1185">Reference proteome</keyword>
<keyword evidence="2 8" id="KW-0813">Transport</keyword>
<evidence type="ECO:0000313" key="14">
    <source>
        <dbReference type="EMBL" id="SNY57168.1"/>
    </source>
</evidence>
<reference evidence="15" key="1">
    <citation type="submission" date="2017-09" db="EMBL/GenBank/DDBJ databases">
        <authorList>
            <person name="Varghese N."/>
            <person name="Submissions S."/>
        </authorList>
    </citation>
    <scope>NUCLEOTIDE SEQUENCE [LARGE SCALE GENOMIC DNA]</scope>
    <source>
        <strain evidence="15">CGMCC 1.12461</strain>
    </source>
</reference>
<dbReference type="InterPro" id="IPR012910">
    <property type="entry name" value="Plug_dom"/>
</dbReference>
<keyword evidence="7 8" id="KW-0998">Cell outer membrane</keyword>
<dbReference type="GO" id="GO:0009279">
    <property type="term" value="C:cell outer membrane"/>
    <property type="evidence" value="ECO:0007669"/>
    <property type="project" value="UniProtKB-SubCell"/>
</dbReference>
<evidence type="ECO:0000259" key="13">
    <source>
        <dbReference type="Pfam" id="PF07715"/>
    </source>
</evidence>
<keyword evidence="3 8" id="KW-1134">Transmembrane beta strand</keyword>
<dbReference type="Pfam" id="PF07715">
    <property type="entry name" value="Plug"/>
    <property type="match status" value="1"/>
</dbReference>
<proteinExistence type="inferred from homology"/>
<dbReference type="EMBL" id="OBEB01000007">
    <property type="protein sequence ID" value="SNY57168.1"/>
    <property type="molecule type" value="Genomic_DNA"/>
</dbReference>
<dbReference type="RefSeq" id="WP_170949029.1">
    <property type="nucleotide sequence ID" value="NZ_OBEB01000007.1"/>
</dbReference>
<comment type="subcellular location">
    <subcellularLocation>
        <location evidence="1 8">Cell outer membrane</location>
        <topology evidence="1 8">Multi-pass membrane protein</topology>
    </subcellularLocation>
</comment>
<evidence type="ECO:0000256" key="1">
    <source>
        <dbReference type="ARBA" id="ARBA00004571"/>
    </source>
</evidence>
<keyword evidence="4 8" id="KW-0812">Transmembrane</keyword>
<feature type="domain" description="TonB-dependent receptor plug" evidence="13">
    <location>
        <begin position="60"/>
        <end position="169"/>
    </location>
</feature>
<dbReference type="CDD" id="cd01347">
    <property type="entry name" value="ligand_gated_channel"/>
    <property type="match status" value="1"/>
</dbReference>
<evidence type="ECO:0000256" key="3">
    <source>
        <dbReference type="ARBA" id="ARBA00022452"/>
    </source>
</evidence>
<gene>
    <name evidence="14" type="ORF">SAMN06297280_3205</name>
</gene>
<evidence type="ECO:0000256" key="2">
    <source>
        <dbReference type="ARBA" id="ARBA00022448"/>
    </source>
</evidence>
<comment type="similarity">
    <text evidence="8 9">Belongs to the TonB-dependent receptor family.</text>
</comment>
<keyword evidence="6 8" id="KW-0472">Membrane</keyword>
<evidence type="ECO:0000256" key="8">
    <source>
        <dbReference type="PROSITE-ProRule" id="PRU01360"/>
    </source>
</evidence>
<dbReference type="InterPro" id="IPR036942">
    <property type="entry name" value="Beta-barrel_TonB_sf"/>
</dbReference>
<dbReference type="Gene3D" id="2.40.170.20">
    <property type="entry name" value="TonB-dependent receptor, beta-barrel domain"/>
    <property type="match status" value="1"/>
</dbReference>
<dbReference type="AlphaFoldDB" id="A0A285JA93"/>
<evidence type="ECO:0000256" key="6">
    <source>
        <dbReference type="ARBA" id="ARBA00023136"/>
    </source>
</evidence>
<name>A0A285JA93_9GAMM</name>
<dbReference type="PROSITE" id="PS52016">
    <property type="entry name" value="TONB_DEPENDENT_REC_3"/>
    <property type="match status" value="1"/>
</dbReference>
<evidence type="ECO:0000313" key="15">
    <source>
        <dbReference type="Proteomes" id="UP000219353"/>
    </source>
</evidence>
<feature type="chain" id="PRO_5012470645" evidence="11">
    <location>
        <begin position="31"/>
        <end position="891"/>
    </location>
</feature>
<evidence type="ECO:0000259" key="12">
    <source>
        <dbReference type="Pfam" id="PF00593"/>
    </source>
</evidence>
<evidence type="ECO:0000256" key="5">
    <source>
        <dbReference type="ARBA" id="ARBA00023077"/>
    </source>
</evidence>
<accession>A0A285JA93</accession>
<dbReference type="PANTHER" id="PTHR40980">
    <property type="entry name" value="PLUG DOMAIN-CONTAINING PROTEIN"/>
    <property type="match status" value="1"/>
</dbReference>
<feature type="compositionally biased region" description="Polar residues" evidence="10">
    <location>
        <begin position="400"/>
        <end position="411"/>
    </location>
</feature>
<evidence type="ECO:0000256" key="7">
    <source>
        <dbReference type="ARBA" id="ARBA00023237"/>
    </source>
</evidence>
<evidence type="ECO:0000256" key="9">
    <source>
        <dbReference type="RuleBase" id="RU003357"/>
    </source>
</evidence>
<dbReference type="InterPro" id="IPR000531">
    <property type="entry name" value="Beta-barrel_TonB"/>
</dbReference>
<feature type="signal peptide" evidence="11">
    <location>
        <begin position="1"/>
        <end position="30"/>
    </location>
</feature>
<evidence type="ECO:0000256" key="11">
    <source>
        <dbReference type="SAM" id="SignalP"/>
    </source>
</evidence>
<dbReference type="InterPro" id="IPR010104">
    <property type="entry name" value="TonB_rcpt_bac"/>
</dbReference>
<evidence type="ECO:0000256" key="10">
    <source>
        <dbReference type="SAM" id="MobiDB-lite"/>
    </source>
</evidence>
<dbReference type="Gene3D" id="2.170.130.10">
    <property type="entry name" value="TonB-dependent receptor, plug domain"/>
    <property type="match status" value="1"/>
</dbReference>
<dbReference type="InterPro" id="IPR037066">
    <property type="entry name" value="Plug_dom_sf"/>
</dbReference>
<keyword evidence="5 9" id="KW-0798">TonB box</keyword>
<sequence>MLHNNVRKSVIAVKMAIIAGAAVTAMPVVAQDDGAKEQQVEVIQVRGIRASQEANLNAKRYSNAIVDVVTAEDIGKFPDKNVAESLSRITGVGVSREFGEGEKITIRGASSSTNRTLLNGQTVATADWFILDNPGRSFNYTMLPSALVSDLEVYKSPLASIDEGSIGGTVILRTRTPLSMEANSLNLSLEGQYSEASEQWDPQLSGMYSWKNEAESFGVLVSAIKQDRKVVRQGFEVLGWPNNADLDAKLPSHIGVPRFEQDRERETLFLSLQSRPNDNLDMVLNILDSKVDANNHNQNWLIFVNNNAGSLTNTALENGSIVAGEVAAAGTAAYNFINRVSSTETRAIDFDLNYSADNFELHTQLGHTEAKGGTYRETSWEYGPAGGTGYDFDLRSGTPTANTEVDATDPTQFRPGWIWGGEKPTTDEETYAQFDFTIPVQKGAFTAIKTGAKYRMAERTQDRIAYSWHGPQTMTGNEDVAGSYLDHIFATCYDWAQCGLFNGTVNIDAVVNGNMTQQMAHNRHAMEQIAFDGLNGVPADFARSKNLAEIWTVEEDILALYVQGDFEGEGFRGNVGVRFVDTQQTSGGYEFSGDSWGLWTIDREWLTPEVLEWVETKNDYSEVLPSLNIAFDLSEDQILRFGAARVMARQDWNNISSSITYGSLNVAQPTGSASNPNLMPQIADQFDLSWEWYFDASALLAVTYFHKDIKSYRSFSTFVDQRYWEEGEVWVDVTFTRPENGPGGTTDGIELTFQQAFGDYGVSANYTYTNAQRDEERQLTRPGSGLVEGTSRHMMNASVYYETDTLSARLMYNYRTEWYKGLHFNGDELWNDSYGQLDASFGYNLTDTITLSLEAVNLTDEEVVEYNTDTARLFSIYQNGRRFTAGIRMAF</sequence>
<dbReference type="PANTHER" id="PTHR40980:SF3">
    <property type="entry name" value="TONB-DEPENDENT RECEPTOR-LIKE BETA-BARREL DOMAIN-CONTAINING PROTEIN"/>
    <property type="match status" value="1"/>
</dbReference>
<feature type="domain" description="TonB-dependent receptor-like beta-barrel" evidence="12">
    <location>
        <begin position="389"/>
        <end position="858"/>
    </location>
</feature>
<dbReference type="Pfam" id="PF00593">
    <property type="entry name" value="TonB_dep_Rec_b-barrel"/>
    <property type="match status" value="1"/>
</dbReference>
<keyword evidence="11" id="KW-0732">Signal</keyword>